<keyword evidence="3" id="KW-1185">Reference proteome</keyword>
<dbReference type="Proteomes" id="UP000223913">
    <property type="component" value="Unassembled WGS sequence"/>
</dbReference>
<evidence type="ECO:0000313" key="3">
    <source>
        <dbReference type="Proteomes" id="UP000223913"/>
    </source>
</evidence>
<comment type="caution">
    <text evidence="2">The sequence shown here is derived from an EMBL/GenBank/DDBJ whole genome shotgun (WGS) entry which is preliminary data.</text>
</comment>
<organism evidence="2 3">
    <name type="scientific">Flavilitoribacter nigricans (strain ATCC 23147 / DSM 23189 / NBRC 102662 / NCIMB 1420 / SS-2)</name>
    <name type="common">Lewinella nigricans</name>
    <dbReference type="NCBI Taxonomy" id="1122177"/>
    <lineage>
        <taxon>Bacteria</taxon>
        <taxon>Pseudomonadati</taxon>
        <taxon>Bacteroidota</taxon>
        <taxon>Saprospiria</taxon>
        <taxon>Saprospirales</taxon>
        <taxon>Lewinellaceae</taxon>
        <taxon>Flavilitoribacter</taxon>
    </lineage>
</organism>
<proteinExistence type="predicted"/>
<evidence type="ECO:0000256" key="1">
    <source>
        <dbReference type="SAM" id="MobiDB-lite"/>
    </source>
</evidence>
<feature type="region of interest" description="Disordered" evidence="1">
    <location>
        <begin position="59"/>
        <end position="90"/>
    </location>
</feature>
<dbReference type="AlphaFoldDB" id="A0A2D0NH06"/>
<dbReference type="RefSeq" id="WP_099149144.1">
    <property type="nucleotide sequence ID" value="NZ_PDUD01000009.1"/>
</dbReference>
<gene>
    <name evidence="2" type="ORF">CRP01_06250</name>
</gene>
<dbReference type="EMBL" id="PDUD01000009">
    <property type="protein sequence ID" value="PHN07698.1"/>
    <property type="molecule type" value="Genomic_DNA"/>
</dbReference>
<name>A0A2D0NH06_FLAN2</name>
<dbReference type="OrthoDB" id="9800503at2"/>
<accession>A0A2D0NH06</accession>
<evidence type="ECO:0000313" key="2">
    <source>
        <dbReference type="EMBL" id="PHN07698.1"/>
    </source>
</evidence>
<reference evidence="2 3" key="1">
    <citation type="submission" date="2017-10" db="EMBL/GenBank/DDBJ databases">
        <title>The draft genome sequence of Lewinella nigricans NBRC 102662.</title>
        <authorList>
            <person name="Wang K."/>
        </authorList>
    </citation>
    <scope>NUCLEOTIDE SEQUENCE [LARGE SCALE GENOMIC DNA]</scope>
    <source>
        <strain evidence="2 3">NBRC 102662</strain>
    </source>
</reference>
<sequence length="209" mass="22758">MNPIEEATTNSITLSPDMSTLYLIDNNRAIPFDLNNKNGIVVGTLDGQLTVATALPVIIPPQDKEDPTTPEIPDDDAGNTGGTPDRELEESPIRRLAISPRYFKISTLRKQFTLMFNKELGVLSIIGASDIDTSIIGASDIDTSIIGASDIDTSIARNIRIDPDPEDTTDTPQEFDAQGAKANCYIYSFRITKNSINIKRAGGLLIIQY</sequence>
<protein>
    <submittedName>
        <fullName evidence="2">Uncharacterized protein</fullName>
    </submittedName>
</protein>